<evidence type="ECO:0000313" key="1">
    <source>
        <dbReference type="EMBL" id="RNA02645.1"/>
    </source>
</evidence>
<dbReference type="AlphaFoldDB" id="A0A3M7PV66"/>
<accession>A0A3M7PV66</accession>
<keyword evidence="2" id="KW-1185">Reference proteome</keyword>
<evidence type="ECO:0000313" key="2">
    <source>
        <dbReference type="Proteomes" id="UP000276133"/>
    </source>
</evidence>
<reference evidence="1 2" key="1">
    <citation type="journal article" date="2018" name="Sci. Rep.">
        <title>Genomic signatures of local adaptation to the degree of environmental predictability in rotifers.</title>
        <authorList>
            <person name="Franch-Gras L."/>
            <person name="Hahn C."/>
            <person name="Garcia-Roger E.M."/>
            <person name="Carmona M.J."/>
            <person name="Serra M."/>
            <person name="Gomez A."/>
        </authorList>
    </citation>
    <scope>NUCLEOTIDE SEQUENCE [LARGE SCALE GENOMIC DNA]</scope>
    <source>
        <strain evidence="1">HYR1</strain>
    </source>
</reference>
<sequence length="86" mass="9627">MCLIVHSALGSECWCLNQVLYLVDLPNSTEIENLSFKSFIGADQIVKDITFDLIMLTILINPCSVISEKTRLLILYKSVSILSFTS</sequence>
<gene>
    <name evidence="1" type="ORF">BpHYR1_010152</name>
</gene>
<comment type="caution">
    <text evidence="1">The sequence shown here is derived from an EMBL/GenBank/DDBJ whole genome shotgun (WGS) entry which is preliminary data.</text>
</comment>
<organism evidence="1 2">
    <name type="scientific">Brachionus plicatilis</name>
    <name type="common">Marine rotifer</name>
    <name type="synonym">Brachionus muelleri</name>
    <dbReference type="NCBI Taxonomy" id="10195"/>
    <lineage>
        <taxon>Eukaryota</taxon>
        <taxon>Metazoa</taxon>
        <taxon>Spiralia</taxon>
        <taxon>Gnathifera</taxon>
        <taxon>Rotifera</taxon>
        <taxon>Eurotatoria</taxon>
        <taxon>Monogononta</taxon>
        <taxon>Pseudotrocha</taxon>
        <taxon>Ploima</taxon>
        <taxon>Brachionidae</taxon>
        <taxon>Brachionus</taxon>
    </lineage>
</organism>
<proteinExistence type="predicted"/>
<protein>
    <submittedName>
        <fullName evidence="1">Uncharacterized protein</fullName>
    </submittedName>
</protein>
<dbReference type="Proteomes" id="UP000276133">
    <property type="component" value="Unassembled WGS sequence"/>
</dbReference>
<dbReference type="EMBL" id="REGN01008804">
    <property type="protein sequence ID" value="RNA02645.1"/>
    <property type="molecule type" value="Genomic_DNA"/>
</dbReference>
<name>A0A3M7PV66_BRAPC</name>